<dbReference type="RefSeq" id="WP_129235175.1">
    <property type="nucleotide sequence ID" value="NZ_JBHXVJ010000004.1"/>
</dbReference>
<gene>
    <name evidence="6" type="ORF">ESO86_11655</name>
</gene>
<dbReference type="InterPro" id="IPR001647">
    <property type="entry name" value="HTH_TetR"/>
</dbReference>
<evidence type="ECO:0000259" key="5">
    <source>
        <dbReference type="PROSITE" id="PS50977"/>
    </source>
</evidence>
<feature type="domain" description="HTH tetR-type" evidence="5">
    <location>
        <begin position="4"/>
        <end position="64"/>
    </location>
</feature>
<keyword evidence="1" id="KW-0805">Transcription regulation</keyword>
<dbReference type="Pfam" id="PF00440">
    <property type="entry name" value="TetR_N"/>
    <property type="match status" value="1"/>
</dbReference>
<dbReference type="PROSITE" id="PS50977">
    <property type="entry name" value="HTH_TETR_2"/>
    <property type="match status" value="1"/>
</dbReference>
<reference evidence="6 7" key="1">
    <citation type="submission" date="2019-01" db="EMBL/GenBank/DDBJ databases">
        <authorList>
            <person name="Li J."/>
        </authorList>
    </citation>
    <scope>NUCLEOTIDE SEQUENCE [LARGE SCALE GENOMIC DNA]</scope>
    <source>
        <strain evidence="6 7">CGMCC 4.7180</strain>
    </source>
</reference>
<dbReference type="SUPFAM" id="SSF46689">
    <property type="entry name" value="Homeodomain-like"/>
    <property type="match status" value="1"/>
</dbReference>
<evidence type="ECO:0000313" key="6">
    <source>
        <dbReference type="EMBL" id="RXZ46103.1"/>
    </source>
</evidence>
<evidence type="ECO:0000256" key="3">
    <source>
        <dbReference type="ARBA" id="ARBA00023163"/>
    </source>
</evidence>
<dbReference type="PRINTS" id="PR00455">
    <property type="entry name" value="HTHTETR"/>
</dbReference>
<dbReference type="OrthoDB" id="2356263at2"/>
<dbReference type="InterPro" id="IPR009057">
    <property type="entry name" value="Homeodomain-like_sf"/>
</dbReference>
<keyword evidence="3" id="KW-0804">Transcription</keyword>
<dbReference type="EMBL" id="SDPL01000240">
    <property type="protein sequence ID" value="RXZ46103.1"/>
    <property type="molecule type" value="Genomic_DNA"/>
</dbReference>
<evidence type="ECO:0000256" key="4">
    <source>
        <dbReference type="PROSITE-ProRule" id="PRU00335"/>
    </source>
</evidence>
<dbReference type="Proteomes" id="UP000292881">
    <property type="component" value="Unassembled WGS sequence"/>
</dbReference>
<keyword evidence="7" id="KW-1185">Reference proteome</keyword>
<sequence>MPTNTTVASILDATRRLVVDQGYAALSTRKVADLAGVPLSQIHYHFGSKELLVLSMLDAENAQLLERQGAMYAEDEPLSQQWATACDYLDDDLASGYVRVLLEMMAAGLSNDLIGERVHDIIHGWSEVLTTAARRHADQGFSFGPLSIEEVVALTSAAFVGAELLILSGHEEDLPLRPALRAIGTLIEAGERAMARQVA</sequence>
<organism evidence="6 7">
    <name type="scientific">Agromyces binzhouensis</name>
    <dbReference type="NCBI Taxonomy" id="1817495"/>
    <lineage>
        <taxon>Bacteria</taxon>
        <taxon>Bacillati</taxon>
        <taxon>Actinomycetota</taxon>
        <taxon>Actinomycetes</taxon>
        <taxon>Micrococcales</taxon>
        <taxon>Microbacteriaceae</taxon>
        <taxon>Agromyces</taxon>
    </lineage>
</organism>
<comment type="caution">
    <text evidence="6">The sequence shown here is derived from an EMBL/GenBank/DDBJ whole genome shotgun (WGS) entry which is preliminary data.</text>
</comment>
<dbReference type="InterPro" id="IPR050109">
    <property type="entry name" value="HTH-type_TetR-like_transc_reg"/>
</dbReference>
<dbReference type="GO" id="GO:0000976">
    <property type="term" value="F:transcription cis-regulatory region binding"/>
    <property type="evidence" value="ECO:0007669"/>
    <property type="project" value="TreeGrafter"/>
</dbReference>
<dbReference type="Gene3D" id="1.10.357.10">
    <property type="entry name" value="Tetracycline Repressor, domain 2"/>
    <property type="match status" value="1"/>
</dbReference>
<protein>
    <submittedName>
        <fullName evidence="6">TetR/AcrR family transcriptional regulator</fullName>
    </submittedName>
</protein>
<keyword evidence="2 4" id="KW-0238">DNA-binding</keyword>
<proteinExistence type="predicted"/>
<feature type="DNA-binding region" description="H-T-H motif" evidence="4">
    <location>
        <begin position="27"/>
        <end position="46"/>
    </location>
</feature>
<accession>A0A4V1QRU4</accession>
<name>A0A4V1QRU4_9MICO</name>
<dbReference type="AlphaFoldDB" id="A0A4V1QRU4"/>
<dbReference type="GO" id="GO:0003700">
    <property type="term" value="F:DNA-binding transcription factor activity"/>
    <property type="evidence" value="ECO:0007669"/>
    <property type="project" value="TreeGrafter"/>
</dbReference>
<evidence type="ECO:0000256" key="1">
    <source>
        <dbReference type="ARBA" id="ARBA00023015"/>
    </source>
</evidence>
<dbReference type="PANTHER" id="PTHR30055:SF234">
    <property type="entry name" value="HTH-TYPE TRANSCRIPTIONAL REGULATOR BETI"/>
    <property type="match status" value="1"/>
</dbReference>
<dbReference type="PANTHER" id="PTHR30055">
    <property type="entry name" value="HTH-TYPE TRANSCRIPTIONAL REGULATOR RUTR"/>
    <property type="match status" value="1"/>
</dbReference>
<evidence type="ECO:0000256" key="2">
    <source>
        <dbReference type="ARBA" id="ARBA00023125"/>
    </source>
</evidence>
<evidence type="ECO:0000313" key="7">
    <source>
        <dbReference type="Proteomes" id="UP000292881"/>
    </source>
</evidence>